<proteinExistence type="predicted"/>
<evidence type="ECO:0000313" key="4">
    <source>
        <dbReference type="Proteomes" id="UP000281474"/>
    </source>
</evidence>
<evidence type="ECO:0000256" key="1">
    <source>
        <dbReference type="SAM" id="SignalP"/>
    </source>
</evidence>
<feature type="signal peptide" evidence="1">
    <location>
        <begin position="1"/>
        <end position="20"/>
    </location>
</feature>
<keyword evidence="4" id="KW-1185">Reference proteome</keyword>
<gene>
    <name evidence="3" type="ORF">D5018_11565</name>
</gene>
<reference evidence="3 4" key="1">
    <citation type="submission" date="2018-09" db="EMBL/GenBank/DDBJ databases">
        <title>Phylogeny of the Shewanellaceae, and recommendation for two new genera, Pseudoshewanella and Parashewanella.</title>
        <authorList>
            <person name="Wang G."/>
        </authorList>
    </citation>
    <scope>NUCLEOTIDE SEQUENCE [LARGE SCALE GENOMIC DNA]</scope>
    <source>
        <strain evidence="3 4">C51</strain>
    </source>
</reference>
<accession>A0A3L8PW57</accession>
<dbReference type="EMBL" id="QZEI01000031">
    <property type="protein sequence ID" value="RLV59584.1"/>
    <property type="molecule type" value="Genomic_DNA"/>
</dbReference>
<protein>
    <submittedName>
        <fullName evidence="3">DUF4124 domain-containing protein</fullName>
    </submittedName>
</protein>
<sequence length="141" mass="16136">MRLLLISVFALCFYSFLSNAAVIYKWVDKDGITHFSEVPPKSVEFVKLYSEDIEPEKIGSVSLSKGKDEAKATESEMIKQQKAQSEEVCKRAKYNLKLLQTHTRLLRKDQKTGESVSITEEERQASIKQEQKRINAFCATK</sequence>
<dbReference type="AlphaFoldDB" id="A0A3L8PW57"/>
<organism evidence="3 4">
    <name type="scientific">Parashewanella curva</name>
    <dbReference type="NCBI Taxonomy" id="2338552"/>
    <lineage>
        <taxon>Bacteria</taxon>
        <taxon>Pseudomonadati</taxon>
        <taxon>Pseudomonadota</taxon>
        <taxon>Gammaproteobacteria</taxon>
        <taxon>Alteromonadales</taxon>
        <taxon>Shewanellaceae</taxon>
        <taxon>Parashewanella</taxon>
    </lineage>
</organism>
<dbReference type="Pfam" id="PF13511">
    <property type="entry name" value="DUF4124"/>
    <property type="match status" value="1"/>
</dbReference>
<name>A0A3L8PW57_9GAMM</name>
<comment type="caution">
    <text evidence="3">The sequence shown here is derived from an EMBL/GenBank/DDBJ whole genome shotgun (WGS) entry which is preliminary data.</text>
</comment>
<keyword evidence="1" id="KW-0732">Signal</keyword>
<dbReference type="RefSeq" id="WP_121839162.1">
    <property type="nucleotide sequence ID" value="NZ_ML014780.1"/>
</dbReference>
<dbReference type="Proteomes" id="UP000281474">
    <property type="component" value="Unassembled WGS sequence"/>
</dbReference>
<dbReference type="InterPro" id="IPR025392">
    <property type="entry name" value="DUF4124"/>
</dbReference>
<feature type="chain" id="PRO_5017943237" evidence="1">
    <location>
        <begin position="21"/>
        <end position="141"/>
    </location>
</feature>
<evidence type="ECO:0000313" key="3">
    <source>
        <dbReference type="EMBL" id="RLV59584.1"/>
    </source>
</evidence>
<feature type="domain" description="DUF4124" evidence="2">
    <location>
        <begin position="11"/>
        <end position="42"/>
    </location>
</feature>
<dbReference type="OrthoDB" id="7068596at2"/>
<evidence type="ECO:0000259" key="2">
    <source>
        <dbReference type="Pfam" id="PF13511"/>
    </source>
</evidence>